<organism evidence="7 8">
    <name type="scientific">Ranitomeya imitator</name>
    <name type="common">mimic poison frog</name>
    <dbReference type="NCBI Taxonomy" id="111125"/>
    <lineage>
        <taxon>Eukaryota</taxon>
        <taxon>Metazoa</taxon>
        <taxon>Chordata</taxon>
        <taxon>Craniata</taxon>
        <taxon>Vertebrata</taxon>
        <taxon>Euteleostomi</taxon>
        <taxon>Amphibia</taxon>
        <taxon>Batrachia</taxon>
        <taxon>Anura</taxon>
        <taxon>Neobatrachia</taxon>
        <taxon>Hyloidea</taxon>
        <taxon>Dendrobatidae</taxon>
        <taxon>Dendrobatinae</taxon>
        <taxon>Ranitomeya</taxon>
    </lineage>
</organism>
<keyword evidence="3 5" id="KW-1133">Transmembrane helix</keyword>
<feature type="transmembrane region" description="Helical" evidence="5">
    <location>
        <begin position="61"/>
        <end position="83"/>
    </location>
</feature>
<protein>
    <recommendedName>
        <fullName evidence="6">G-protein coupled receptors family 1 profile domain-containing protein</fullName>
    </recommendedName>
</protein>
<dbReference type="Proteomes" id="UP001176940">
    <property type="component" value="Unassembled WGS sequence"/>
</dbReference>
<dbReference type="PANTHER" id="PTHR26451:SF991">
    <property type="entry name" value="ODORANT RECEPTOR"/>
    <property type="match status" value="1"/>
</dbReference>
<comment type="subcellular location">
    <subcellularLocation>
        <location evidence="1">Membrane</location>
    </subcellularLocation>
</comment>
<dbReference type="PANTHER" id="PTHR26451">
    <property type="entry name" value="G_PROTEIN_RECEP_F1_2 DOMAIN-CONTAINING PROTEIN"/>
    <property type="match status" value="1"/>
</dbReference>
<evidence type="ECO:0000256" key="1">
    <source>
        <dbReference type="ARBA" id="ARBA00004370"/>
    </source>
</evidence>
<feature type="transmembrane region" description="Helical" evidence="5">
    <location>
        <begin position="89"/>
        <end position="109"/>
    </location>
</feature>
<accession>A0ABN9KZ27</accession>
<proteinExistence type="predicted"/>
<feature type="domain" description="G-protein coupled receptors family 1 profile" evidence="6">
    <location>
        <begin position="1"/>
        <end position="107"/>
    </location>
</feature>
<dbReference type="PROSITE" id="PS50262">
    <property type="entry name" value="G_PROTEIN_RECEP_F1_2"/>
    <property type="match status" value="1"/>
</dbReference>
<dbReference type="InterPro" id="IPR052921">
    <property type="entry name" value="GPCR1_Superfamily_Member"/>
</dbReference>
<keyword evidence="8" id="KW-1185">Reference proteome</keyword>
<comment type="caution">
    <text evidence="7">The sequence shown here is derived from an EMBL/GenBank/DDBJ whole genome shotgun (WGS) entry which is preliminary data.</text>
</comment>
<evidence type="ECO:0000259" key="6">
    <source>
        <dbReference type="PROSITE" id="PS50262"/>
    </source>
</evidence>
<evidence type="ECO:0000256" key="2">
    <source>
        <dbReference type="ARBA" id="ARBA00022692"/>
    </source>
</evidence>
<keyword evidence="4 5" id="KW-0472">Membrane</keyword>
<evidence type="ECO:0000256" key="3">
    <source>
        <dbReference type="ARBA" id="ARBA00022989"/>
    </source>
</evidence>
<dbReference type="SUPFAM" id="SSF81321">
    <property type="entry name" value="Family A G protein-coupled receptor-like"/>
    <property type="match status" value="1"/>
</dbReference>
<reference evidence="7" key="1">
    <citation type="submission" date="2023-07" db="EMBL/GenBank/DDBJ databases">
        <authorList>
            <person name="Stuckert A."/>
        </authorList>
    </citation>
    <scope>NUCLEOTIDE SEQUENCE</scope>
</reference>
<evidence type="ECO:0000256" key="5">
    <source>
        <dbReference type="SAM" id="Phobius"/>
    </source>
</evidence>
<gene>
    <name evidence="7" type="ORF">RIMI_LOCUS2261230</name>
</gene>
<name>A0ABN9KZ27_9NEOB</name>
<dbReference type="EMBL" id="CAUEEQ010003115">
    <property type="protein sequence ID" value="CAJ0924417.1"/>
    <property type="molecule type" value="Genomic_DNA"/>
</dbReference>
<sequence>MLFVSPIQNVIMSFINILSFIFATVALIIAFTYIEVMLVARKIGSGGSSAHKAGKTVMLHAFQLILCMVSFISTSTEVLLINYVSYLLITNYIILTCLPRLLSPVIYGLRDEVFRKYIKKINLIKC</sequence>
<evidence type="ECO:0000256" key="4">
    <source>
        <dbReference type="ARBA" id="ARBA00023136"/>
    </source>
</evidence>
<evidence type="ECO:0000313" key="8">
    <source>
        <dbReference type="Proteomes" id="UP001176940"/>
    </source>
</evidence>
<dbReference type="InterPro" id="IPR017452">
    <property type="entry name" value="GPCR_Rhodpsn_7TM"/>
</dbReference>
<feature type="transmembrane region" description="Helical" evidence="5">
    <location>
        <begin position="12"/>
        <end position="40"/>
    </location>
</feature>
<keyword evidence="2 5" id="KW-0812">Transmembrane</keyword>
<dbReference type="Gene3D" id="1.20.1070.10">
    <property type="entry name" value="Rhodopsin 7-helix transmembrane proteins"/>
    <property type="match status" value="1"/>
</dbReference>
<evidence type="ECO:0000313" key="7">
    <source>
        <dbReference type="EMBL" id="CAJ0924417.1"/>
    </source>
</evidence>